<keyword evidence="4" id="KW-0548">Nucleotidyltransferase</keyword>
<feature type="region of interest" description="Disordered" evidence="12">
    <location>
        <begin position="3480"/>
        <end position="3521"/>
    </location>
</feature>
<dbReference type="PROSITE" id="PS50158">
    <property type="entry name" value="ZF_CCHC"/>
    <property type="match status" value="1"/>
</dbReference>
<dbReference type="Proteomes" id="UP000192578">
    <property type="component" value="Unassembled WGS sequence"/>
</dbReference>
<keyword evidence="7" id="KW-0255">Endonuclease</keyword>
<evidence type="ECO:0000256" key="2">
    <source>
        <dbReference type="ARBA" id="ARBA00022670"/>
    </source>
</evidence>
<feature type="region of interest" description="Disordered" evidence="12">
    <location>
        <begin position="2670"/>
        <end position="2747"/>
    </location>
</feature>
<comment type="caution">
    <text evidence="16">The sequence shown here is derived from an EMBL/GenBank/DDBJ whole genome shotgun (WGS) entry which is preliminary data.</text>
</comment>
<keyword evidence="17" id="KW-1185">Reference proteome</keyword>
<keyword evidence="11" id="KW-0175">Coiled coil</keyword>
<feature type="compositionally biased region" description="Polar residues" evidence="12">
    <location>
        <begin position="1557"/>
        <end position="1568"/>
    </location>
</feature>
<dbReference type="Pfam" id="PF13975">
    <property type="entry name" value="gag-asp_proteas"/>
    <property type="match status" value="1"/>
</dbReference>
<feature type="compositionally biased region" description="Basic and acidic residues" evidence="12">
    <location>
        <begin position="1764"/>
        <end position="1773"/>
    </location>
</feature>
<dbReference type="InterPro" id="IPR021109">
    <property type="entry name" value="Peptidase_aspartic_dom_sf"/>
</dbReference>
<feature type="compositionally biased region" description="Polar residues" evidence="12">
    <location>
        <begin position="467"/>
        <end position="484"/>
    </location>
</feature>
<feature type="coiled-coil region" evidence="11">
    <location>
        <begin position="669"/>
        <end position="696"/>
    </location>
</feature>
<evidence type="ECO:0000256" key="8">
    <source>
        <dbReference type="ARBA" id="ARBA00023125"/>
    </source>
</evidence>
<feature type="compositionally biased region" description="Basic and acidic residues" evidence="12">
    <location>
        <begin position="2683"/>
        <end position="2694"/>
    </location>
</feature>
<dbReference type="InterPro" id="IPR000477">
    <property type="entry name" value="RT_dom"/>
</dbReference>
<dbReference type="PANTHER" id="PTHR37984">
    <property type="entry name" value="PROTEIN CBG26694"/>
    <property type="match status" value="1"/>
</dbReference>
<feature type="region of interest" description="Disordered" evidence="12">
    <location>
        <begin position="1284"/>
        <end position="1317"/>
    </location>
</feature>
<dbReference type="CDD" id="cd00303">
    <property type="entry name" value="retropepsin_like"/>
    <property type="match status" value="1"/>
</dbReference>
<dbReference type="SUPFAM" id="SSF56672">
    <property type="entry name" value="DNA/RNA polymerases"/>
    <property type="match status" value="1"/>
</dbReference>
<dbReference type="GO" id="GO:0004519">
    <property type="term" value="F:endonuclease activity"/>
    <property type="evidence" value="ECO:0007669"/>
    <property type="project" value="UniProtKB-KW"/>
</dbReference>
<gene>
    <name evidence="16" type="ORF">BV898_19043</name>
</gene>
<dbReference type="InterPro" id="IPR001878">
    <property type="entry name" value="Znf_CCHC"/>
</dbReference>
<dbReference type="Gene3D" id="2.40.70.10">
    <property type="entry name" value="Acid Proteases"/>
    <property type="match status" value="1"/>
</dbReference>
<name>A0A9X6NK00_HYPEX</name>
<evidence type="ECO:0000256" key="7">
    <source>
        <dbReference type="ARBA" id="ARBA00022759"/>
    </source>
</evidence>
<feature type="domain" description="Reverse transcriptase" evidence="14">
    <location>
        <begin position="3990"/>
        <end position="4170"/>
    </location>
</feature>
<reference evidence="17" key="1">
    <citation type="submission" date="2017-01" db="EMBL/GenBank/DDBJ databases">
        <title>Comparative genomics of anhydrobiosis in the tardigrade Hypsibius dujardini.</title>
        <authorList>
            <person name="Yoshida Y."/>
            <person name="Koutsovoulos G."/>
            <person name="Laetsch D."/>
            <person name="Stevens L."/>
            <person name="Kumar S."/>
            <person name="Horikawa D."/>
            <person name="Ishino K."/>
            <person name="Komine S."/>
            <person name="Tomita M."/>
            <person name="Blaxter M."/>
            <person name="Arakawa K."/>
        </authorList>
    </citation>
    <scope>NUCLEOTIDE SEQUENCE [LARGE SCALE GENOMIC DNA]</scope>
    <source>
        <strain evidence="17">Z151</strain>
    </source>
</reference>
<feature type="compositionally biased region" description="Polar residues" evidence="12">
    <location>
        <begin position="548"/>
        <end position="563"/>
    </location>
</feature>
<sequence>MALTLAVFHPSRQIYPQLEIDTRRGSTIVGNRHSSLDNSDTDVHRSHAGSEAIGVQLGWEAVIRVRVLVFFRSVVQILLVSRILLICPRNPFSSRLPGYFNRSSFESRPFQGRNPAQSRSLRERNLYEVGSSGSAPTHPNIEGDTFGGPGLQLMRSAKEKRTKSLAVPRITKTATDNLVEPISDTTGRRTLRSNGSGVTHVSLAAPTRTRNLRPATAKPAALPITPIIAEPPISPANSGPEAESEYDRNLQRSANPDACDATFGEPQPPTNSEMSSNSRSNSVQDRRQEQPNGIAPQAHHAFPSVQLAPPPVPQPGVQPQLDACRLSQEQQGGADIIPQLQQLTDQRHPEGEQQSQSRSEEQLQQEDIRDRNRQNSESRDADHDSADADNANAQQNDVRDRNRQNSVVRDADQALIIANNSHVRLDGARDRSRQNSGSHGSDHGHMDADDSHVQQHKARDRSRHNSGSRGLNEASVNLEASQVSRPDWQRVAQQNVWIMEEIRSQLTDQSRLFAQEVADMRALLTRRSDSALGAPRRGQQSQLLQRSHAQGASSMNINQQSNHQTRDPRVTPSLLGPSVTFADQVDYQGRHYGGHGQTQPVPSQSQVTQITDPTMLAQQQRPSSVICLGTPGQRPDLEPLRAPEYLARTTTHPADTSLLLPQPEESWQVKILRDQASRKDQKIKELERMLEQKLADASAWPVKFVPSANSTFRPVIPSHIGDPATEQQQRPSTPRLVLAPQPSHTGAQAGPVPARRLGYGEIEGLNTFTGPDWECYVPTKSTCAFDDICERACRERPFRPKGRPAEITRPDTPDHDGRTRTQVGTTGKVVQGQDGSGTAQAPRTTDPLLNQWSYQTAHIEAMLEAAASKPRGTRAIDIAYQVGKDQSTGQQAPGRDTAQPTAPAARSTGATSTIYDGLPNQQQSGQGAGDPPQGGNGQPPWSGHYAHVPAASLLQTTQQSTLGLPNQTMSVPQPWVPTPVVAGGQQPAAPAPAVHIQPDAWSVPQYGIAPQPAQQMQGGMLGSGVWPYGSPYGAIPQYGFQVGSTWQYPTMIADTTRYSNMPMGLDATTIRQQMAQQVAADPNMQKLYAKKMDPITVRPFNPESGKFIVFWPSFIRMGCRRGWTQEDQYIDALPQFMEGTALKFVNRLLEQDLARRLPLSYYEGRLAQEYRTNPIDEIKKSKSKLEALRLQPNMKPFQLFNEMESLIAVFAPGMDEWSKIDHLKRTLIDIPGLTSKFQYRPFNSYEEAKAEYERCVAKFRGKMVYIKEKTSNVAPDAGINVYSATPTGSGSSNTGSQGDYPPKPKQDQKGPAAWTDKLASTVQSMAASQLALVAELGANRTQGPQEQASAPEQQNRSKPAAAPNSYQEGPFTTTYVPLTPNGARASSPTGRNTNYRGGQKSAAPFACYNCGSPDHLARNCPQPPKSRPSGGRPGGYGGNTPNGPRQDRNNSYGLERPPSRGANSGRPGSPGNQRKPCVWDGEDHSSWGCPNRHCKDCRENCREGQIAPHADQNSCPIWLNSPAVDMWEYARKAMNRERLGMNDPGHPVPRATGYQPRVQNTNQQSNDFSRFDERNPPPNPAGNGSAGQQRKWKRGCGKRQRMIVQLGSIIQQPKEPSTLSGGRPPPLSSPREAAGTAPLPGIRSPLTLKTRNSQTTTPDTRWPSPPAVLDPDPDGFVFVKRTIPVAKRTYGEVVTAVAIPLSANSFAELEVEEEQEGLSRMANESCSEETDVERYDSGQPGSIWSQQRRNPSSPAKKSPAQKPTAKEESREGDPIANPNPVRGNGPQREALGNPDGASRGRSSKGTSTGKPTKEHDGLGAEPGHSQGESCVEVDAHSTDGQSQAGDRREFPTWFRWLVEGRAPDMAPGEHILQVLIQWPRDRLPPPDEASQFEKDLRARLHVAVLEVEPITASCSVVWRTMDPLGAESEYIQGLIEEVTRERYPWAKSHLHFHPYGCISDQEEFRVPPTYDVRYAPPESECPTHGSLRAAAGFAVPGSVYTGTVVPGPEDSGRTEPRQPDSHDLVILEDDPTSRPEAKPVFQRGWTDQGYTDDICIGWTDALVEGPPKYPTIFPQARLRAEIGSCGLLTNPILDTGASMSVISSELCDAAGVEYYPLPKENQQRCRGITGHVMVLGEFFTMLQMRILNQTITVPIAVARDPRTKFLLGMNILTRLNCMYDFSGMRLINRVSETQGVWPREGFMTDRESDPVPLVHCVIEWDYYPPKTKEELAEFVRDVERISWIRDRGARVVLTQEAATCAIYWTNLEGWNVPDLHKAHGRIKEHAITLLGEGTEVSRLVVQGPEGKIRLESCDEMRSKGDTAAVAAAEAATEEPWLMEFTAEDTPAPNITTTSLHLPDVLPECTKDGPKTTREGSSEGHNWGRVLAGLIEFPFGFSIHDRKANRLVDCLSKGGFTAPSHLVISNQTHCCMAVWTNWEDGMGGVIEKTRRAVEQRLRQTVFRTSKVLPIRQVDVPPGPIQVGILDLHPGVCQERRVGSKEVSDQLLQLETYPIHLSTTIHPDGSETFNQRDVTAPELVYLLIQYPYDHIPTEEEYRTLRDRLMTADVIKTRGCYLVVSRQTQSCTIAWTDRQDWTYLQMKVAQADLDYLLMKECEEVAVVNDCEIEVGKVPPKHPNWIVCYTIGNHGWNHHSCTTRAELREKNCDLPDDEFWPLSSKPPQNTEKTRPDTEKDQSNPDGDVGNGRSDTESAGPETQHQLGDKLNPDGDAEVESSASARGHGCQHKQVRRALQPLPLAWTRPGKGILKVTHQVPQPDRKQSRLYQYRFLPMEATEYAELNAVLPEEKNCPAYDSLFWAISDAMRCPRDDYRPDLPAVRTHYRKDAMTDAQWLRERVSEYLISHPNEVRPTGEYYLQARDKLQKQGIKDPGHRVTELGAWLDRLKELKRPDYQPGRDELQVLAIILESPIYVHDPGKGRIDYYRPTPEFEDWGREQQIHLMATSDDRYRYLHKVVRGITRDGTTIIKRRLVHYTEPTGDTSGGIGALSGMDPAQEIHPCQRRSFDPDEHYGAWTGRVTPNGDDVTATWPYWRGGTTVRDYQSVSRLKWGEHVLAQDSSDCDVIHVRTLPIIDLNAQQEAPCAWAGTATGFDSDDADGDSMKNYRAGLAEDFLEICGVGGVSGKTHYPGFPELSDSDASSDESEDQTKQDTESDSESSDSDEPIEVEKCENTEQTEMAAIDRLLSSWECDAPVMEPRPATPAHGPTERGSDDEWGTIQDWSRKAWFSSEWPILEYGSRKPPRMVRTRRNWTLQYHSRIGRMDWAEAVPAGEIPADLIPHGYGPFGHAKRDGPYRNRLRCPSDSSNRGYPQGERCNFRWCSNRVSNWRQRNSPLESNWTREYWTRRYKRAPNRQRERTNGWWEYPQKKRVERCVHNPDPVGMTNQLNCRPESSTRKRVGCQQDLKTRKSLESLIWKAKKAAPPSGRAPFLPGQADGVFLGSSVPTEPDAIPAEPDMARVTSEAIPTGPGAVLGMSGATPTEPGHDREKVAKSPESDENELDLAPSPLYVDRTKGRLTAWHRLRVADIKAKHREVWKEFDEISPPAGPHTYDPTRKPSKSNMSRQGQKRTRPTSKVSFNKTDVPIIAIPEKVRADHDEAVQQWEKYYNQNPPDHTISNRDPRLEYRGWAPIELETNVKLAPYEARRVAVRAPDDFRVLDGPYIIETRILQPNTPGRKWKCGSTVKRSKIGRMEQVRDPTTGEWLWYDAKSHGVIPEEMVFAPEVINVPRSEKHDYWWDWTNEEKEWCRDDGRLIAPDIMVEIVNQRAWIRLENHSPNRVHFLKGKPIGMVQRIGTQEEADLVGSMLTVESVLGKSSGYEFIKVPTPEQVTKFQAIYSEMVLDVFPELFEEDTPEASCASAEPDNHKPGDSDKQPESVRPLPDEEPREGPRWDNFLKEMASATWNPKLTEEQRERVLSLFWRFNKRFPMPDHKFVGGRVPFQLEINLIPGAQPVRVPPTRCSLAKQQLVDAHVAKLLADGVIRKSESPWSANITIAKKKGVPEGRPCINFRRLNDLTIRDNYPLPHIADVIHAIGKSSWFTMMDLVAGYHQIPVRECDIEKTAFITRGGLHEFRRVPFGLKNAPAVFQRAMDITLAGLKWKTCLAFLDDVVIYGESFEECLKRTTAVLWRMEDKDLLIKAKKCQIMANEISILGYIVDGRGTRQDPEKIRAIVNMPAPKDKHGIQVFLGLANFYREYVIGYGIIATPITRLLKGGVAWKWGPEEQGAFDALKAAIASDPIIAHFNPDLPSIVRTDACKTGIGAILTQDGKIVATASRTTSDCETRYSISELEALAIKYACQKFRMFLEGTRFKVYSDHKPLTSMMDMKKKACASTRINNWMEGPLADYDFEVIYQPGKKMGDADALSRAPVDPAPTEAEQDEIDYSVFRMEALGSVTRTTSDGDLARVRLEVQPIVGIWTSDERENVRKWRSTMKQHFCHEHETSESGPAEPVFESRMAKPQQELDLVEEFEVFSAEIAESAQRPSDVQRAVAEATGLDVNELVDKDEEERINIDEWTEQNSIRTTDFITAQKKDKVARRLVEVAQLRGRAPTRNEQVQARHYAVRNGLLYRVEQRGPVVVHRLYVPVGLRLGIIKEAHDHPLSGHFGVTKVWKRLNHLFFWPKMTSSITAYVRSCEACQVYGKGSRAAPQGFHGQTEIGGIGEIGAIDFMGPIEESYQGDNYIILYSDITSKYVICRATHDCSAETAAKFFYEDVVCGPGAPKILISDQGSHFVGHVMRHLLKITGIKHVTTTAYHPKANANAERRMGIMKSALAKQVEKSRRDWAQFVAPTAFAYNSASHATTGHPPHLMWFGREPRHPIDMKYLGPELEKYTDRDALIQNITRRVAVLTDEATQGVDALHKKHQDQIDRTRRAPTYRKGDWVMIDDMGKRTVGSRGALKANHLGPFRIQAATFPGAYKIQRIDSDGDGRTVSIERMKPFSARDNAIPAIEGFGKDHPVDKPAFEDGYHLHDDYEPGGPKEHLLPNDLIATEDMKAFKEGMRKISIKDQKAIRKHDYTDVTERKKKRQSPTSPAAVAKPQLDAKALQPDPKPPQPDTNPTKPATTGLGTRKSSFGRTIRAPARD</sequence>
<feature type="compositionally biased region" description="Polar residues" evidence="12">
    <location>
        <begin position="1739"/>
        <end position="1755"/>
    </location>
</feature>
<dbReference type="InterPro" id="IPR036397">
    <property type="entry name" value="RNaseH_sf"/>
</dbReference>
<dbReference type="CDD" id="cd09274">
    <property type="entry name" value="RNase_HI_RT_Ty3"/>
    <property type="match status" value="1"/>
</dbReference>
<dbReference type="Pfam" id="PF00078">
    <property type="entry name" value="RVT_1"/>
    <property type="match status" value="1"/>
</dbReference>
<evidence type="ECO:0000313" key="16">
    <source>
        <dbReference type="EMBL" id="OWA54644.1"/>
    </source>
</evidence>
<feature type="compositionally biased region" description="Polar residues" evidence="12">
    <location>
        <begin position="1364"/>
        <end position="1376"/>
    </location>
</feature>
<keyword evidence="6" id="KW-0064">Aspartyl protease</keyword>
<feature type="compositionally biased region" description="Polar residues" evidence="12">
    <location>
        <begin position="5081"/>
        <end position="5090"/>
    </location>
</feature>
<dbReference type="Gene3D" id="3.10.10.10">
    <property type="entry name" value="HIV Type 1 Reverse Transcriptase, subunit A, domain 1"/>
    <property type="match status" value="1"/>
</dbReference>
<dbReference type="InterPro" id="IPR012337">
    <property type="entry name" value="RNaseH-like_sf"/>
</dbReference>
<feature type="compositionally biased region" description="Basic and acidic residues" evidence="12">
    <location>
        <begin position="799"/>
        <end position="819"/>
    </location>
</feature>
<feature type="region of interest" description="Disordered" evidence="12">
    <location>
        <begin position="1538"/>
        <end position="1668"/>
    </location>
</feature>
<feature type="compositionally biased region" description="Basic and acidic residues" evidence="12">
    <location>
        <begin position="3497"/>
        <end position="3509"/>
    </location>
</feature>
<evidence type="ECO:0000256" key="6">
    <source>
        <dbReference type="ARBA" id="ARBA00022750"/>
    </source>
</evidence>
<dbReference type="CDD" id="cd01647">
    <property type="entry name" value="RT_LTR"/>
    <property type="match status" value="1"/>
</dbReference>
<dbReference type="GO" id="GO:0006508">
    <property type="term" value="P:proteolysis"/>
    <property type="evidence" value="ECO:0007669"/>
    <property type="project" value="UniProtKB-KW"/>
</dbReference>
<keyword evidence="8" id="KW-0238">DNA-binding</keyword>
<feature type="region of interest" description="Disordered" evidence="12">
    <location>
        <begin position="128"/>
        <end position="151"/>
    </location>
</feature>
<feature type="compositionally biased region" description="Basic and acidic residues" evidence="12">
    <location>
        <begin position="3876"/>
        <end position="3904"/>
    </location>
</feature>
<feature type="region of interest" description="Disordered" evidence="12">
    <location>
        <begin position="885"/>
        <end position="945"/>
    </location>
</feature>
<keyword evidence="10" id="KW-0862">Zinc</keyword>
<evidence type="ECO:0000256" key="11">
    <source>
        <dbReference type="SAM" id="Coils"/>
    </source>
</evidence>
<dbReference type="InterPro" id="IPR001584">
    <property type="entry name" value="Integrase_cat-core"/>
</dbReference>
<feature type="compositionally biased region" description="Basic residues" evidence="12">
    <location>
        <begin position="454"/>
        <end position="466"/>
    </location>
</feature>
<dbReference type="EMBL" id="MTYJ01000436">
    <property type="protein sequence ID" value="OWA54644.1"/>
    <property type="molecule type" value="Genomic_DNA"/>
</dbReference>
<protein>
    <recommendedName>
        <fullName evidence="1">RNA-directed DNA polymerase</fullName>
        <ecNumber evidence="1">2.7.7.49</ecNumber>
    </recommendedName>
</protein>
<dbReference type="Gene3D" id="3.30.420.10">
    <property type="entry name" value="Ribonuclease H-like superfamily/Ribonuclease H"/>
    <property type="match status" value="1"/>
</dbReference>
<feature type="region of interest" description="Disordered" evidence="12">
    <location>
        <begin position="3553"/>
        <end position="3590"/>
    </location>
</feature>
<feature type="compositionally biased region" description="Basic and acidic residues" evidence="12">
    <location>
        <begin position="423"/>
        <end position="433"/>
    </location>
</feature>
<feature type="compositionally biased region" description="Basic and acidic residues" evidence="12">
    <location>
        <begin position="2010"/>
        <end position="2037"/>
    </location>
</feature>
<dbReference type="InterPro" id="IPR043502">
    <property type="entry name" value="DNA/RNA_pol_sf"/>
</dbReference>
<dbReference type="Gene3D" id="4.10.60.10">
    <property type="entry name" value="Zinc finger, CCHC-type"/>
    <property type="match status" value="1"/>
</dbReference>
<feature type="compositionally biased region" description="Polar residues" evidence="12">
    <location>
        <begin position="1384"/>
        <end position="1396"/>
    </location>
</feature>
<dbReference type="SUPFAM" id="SSF57756">
    <property type="entry name" value="Retrovirus zinc finger-like domains"/>
    <property type="match status" value="1"/>
</dbReference>
<feature type="region of interest" description="Disordered" evidence="12">
    <location>
        <begin position="1340"/>
        <end position="1397"/>
    </location>
</feature>
<dbReference type="OrthoDB" id="9047497at2759"/>
<dbReference type="PROSITE" id="PS50878">
    <property type="entry name" value="RT_POL"/>
    <property type="match status" value="1"/>
</dbReference>
<evidence type="ECO:0000259" key="14">
    <source>
        <dbReference type="PROSITE" id="PS50878"/>
    </source>
</evidence>
<evidence type="ECO:0000256" key="4">
    <source>
        <dbReference type="ARBA" id="ARBA00022695"/>
    </source>
</evidence>
<dbReference type="Pfam" id="PF17921">
    <property type="entry name" value="Integrase_H2C2"/>
    <property type="match status" value="1"/>
</dbReference>
<dbReference type="FunFam" id="1.10.340.70:FF:000001">
    <property type="entry name" value="Retrovirus-related Pol polyprotein from transposon gypsy-like Protein"/>
    <property type="match status" value="1"/>
</dbReference>
<dbReference type="GO" id="GO:0004190">
    <property type="term" value="F:aspartic-type endopeptidase activity"/>
    <property type="evidence" value="ECO:0007669"/>
    <property type="project" value="UniProtKB-KW"/>
</dbReference>
<feature type="domain" description="CCHC-type" evidence="13">
    <location>
        <begin position="1407"/>
        <end position="1422"/>
    </location>
</feature>
<feature type="domain" description="Integrase catalytic" evidence="15">
    <location>
        <begin position="4659"/>
        <end position="4830"/>
    </location>
</feature>
<dbReference type="GO" id="GO:0008270">
    <property type="term" value="F:zinc ion binding"/>
    <property type="evidence" value="ECO:0007669"/>
    <property type="project" value="UniProtKB-KW"/>
</dbReference>
<dbReference type="GO" id="GO:0003677">
    <property type="term" value="F:DNA binding"/>
    <property type="evidence" value="ECO:0007669"/>
    <property type="project" value="UniProtKB-KW"/>
</dbReference>
<dbReference type="PROSITE" id="PS50994">
    <property type="entry name" value="INTEGRASE"/>
    <property type="match status" value="1"/>
</dbReference>
<keyword evidence="5" id="KW-0540">Nuclease</keyword>
<dbReference type="Gene3D" id="1.10.340.70">
    <property type="match status" value="1"/>
</dbReference>
<feature type="compositionally biased region" description="Gly residues" evidence="12">
    <location>
        <begin position="926"/>
        <end position="937"/>
    </location>
</feature>
<dbReference type="SUPFAM" id="SSF53098">
    <property type="entry name" value="Ribonuclease H-like"/>
    <property type="match status" value="1"/>
</dbReference>
<dbReference type="SUPFAM" id="SSF50630">
    <property type="entry name" value="Acid proteases"/>
    <property type="match status" value="1"/>
</dbReference>
<evidence type="ECO:0000256" key="1">
    <source>
        <dbReference type="ARBA" id="ARBA00012493"/>
    </source>
</evidence>
<feature type="compositionally biased region" description="Low complexity" evidence="12">
    <location>
        <begin position="1799"/>
        <end position="1810"/>
    </location>
</feature>
<dbReference type="CDD" id="cd22744">
    <property type="entry name" value="OTU"/>
    <property type="match status" value="1"/>
</dbReference>
<evidence type="ECO:0000256" key="3">
    <source>
        <dbReference type="ARBA" id="ARBA00022679"/>
    </source>
</evidence>
<dbReference type="InterPro" id="IPR050951">
    <property type="entry name" value="Retrovirus_Pol_polyprotein"/>
</dbReference>
<feature type="compositionally biased region" description="Basic and acidic residues" evidence="12">
    <location>
        <begin position="440"/>
        <end position="453"/>
    </location>
</feature>
<keyword evidence="10" id="KW-0479">Metal-binding</keyword>
<feature type="compositionally biased region" description="Low complexity" evidence="12">
    <location>
        <begin position="536"/>
        <end position="547"/>
    </location>
</feature>
<feature type="region of interest" description="Disordered" evidence="12">
    <location>
        <begin position="2001"/>
        <end position="2038"/>
    </location>
</feature>
<dbReference type="PANTHER" id="PTHR37984:SF5">
    <property type="entry name" value="PROTEIN NYNRIN-LIKE"/>
    <property type="match status" value="1"/>
</dbReference>
<evidence type="ECO:0000313" key="17">
    <source>
        <dbReference type="Proteomes" id="UP000192578"/>
    </source>
</evidence>
<feature type="region of interest" description="Disordered" evidence="12">
    <location>
        <begin position="184"/>
        <end position="294"/>
    </location>
</feature>
<feature type="compositionally biased region" description="Polar residues" evidence="12">
    <location>
        <begin position="1340"/>
        <end position="1357"/>
    </location>
</feature>
<evidence type="ECO:0000256" key="9">
    <source>
        <dbReference type="ARBA" id="ARBA00023268"/>
    </source>
</evidence>
<keyword evidence="7" id="KW-0378">Hydrolase</keyword>
<feature type="compositionally biased region" description="Polar residues" evidence="12">
    <location>
        <begin position="1647"/>
        <end position="1659"/>
    </location>
</feature>
<dbReference type="Pfam" id="PF17919">
    <property type="entry name" value="RT_RNaseH_2"/>
    <property type="match status" value="1"/>
</dbReference>
<feature type="compositionally biased region" description="Basic residues" evidence="12">
    <location>
        <begin position="1590"/>
        <end position="1601"/>
    </location>
</feature>
<feature type="compositionally biased region" description="Basic and acidic residues" evidence="12">
    <location>
        <begin position="358"/>
        <end position="386"/>
    </location>
</feature>
<feature type="region of interest" description="Disordered" evidence="12">
    <location>
        <begin position="1418"/>
        <end position="1477"/>
    </location>
</feature>
<dbReference type="Pfam" id="PF00098">
    <property type="entry name" value="zf-CCHC"/>
    <property type="match status" value="1"/>
</dbReference>
<feature type="compositionally biased region" description="Acidic residues" evidence="12">
    <location>
        <begin position="3168"/>
        <end position="3180"/>
    </location>
</feature>
<dbReference type="GO" id="GO:0003964">
    <property type="term" value="F:RNA-directed DNA polymerase activity"/>
    <property type="evidence" value="ECO:0007669"/>
    <property type="project" value="UniProtKB-EC"/>
</dbReference>
<dbReference type="SMART" id="SM00343">
    <property type="entry name" value="ZnF_C2HC"/>
    <property type="match status" value="1"/>
</dbReference>
<feature type="region of interest" description="Disordered" evidence="12">
    <location>
        <begin position="528"/>
        <end position="574"/>
    </location>
</feature>
<feature type="region of interest" description="Disordered" evidence="12">
    <location>
        <begin position="5030"/>
        <end position="5099"/>
    </location>
</feature>
<feature type="region of interest" description="Disordered" evidence="12">
    <location>
        <begin position="345"/>
        <end position="484"/>
    </location>
</feature>
<evidence type="ECO:0000256" key="12">
    <source>
        <dbReference type="SAM" id="MobiDB-lite"/>
    </source>
</evidence>
<proteinExistence type="predicted"/>
<feature type="compositionally biased region" description="Acidic residues" evidence="12">
    <location>
        <begin position="3150"/>
        <end position="3160"/>
    </location>
</feature>
<organism evidence="16 17">
    <name type="scientific">Hypsibius exemplaris</name>
    <name type="common">Freshwater tardigrade</name>
    <dbReference type="NCBI Taxonomy" id="2072580"/>
    <lineage>
        <taxon>Eukaryota</taxon>
        <taxon>Metazoa</taxon>
        <taxon>Ecdysozoa</taxon>
        <taxon>Tardigrada</taxon>
        <taxon>Eutardigrada</taxon>
        <taxon>Parachela</taxon>
        <taxon>Hypsibioidea</taxon>
        <taxon>Hypsibiidae</taxon>
        <taxon>Hypsibius</taxon>
    </lineage>
</organism>
<feature type="region of interest" description="Disordered" evidence="12">
    <location>
        <begin position="1714"/>
        <end position="1847"/>
    </location>
</feature>
<dbReference type="GO" id="GO:0042575">
    <property type="term" value="C:DNA polymerase complex"/>
    <property type="evidence" value="ECO:0007669"/>
    <property type="project" value="UniProtKB-ARBA"/>
</dbReference>
<feature type="compositionally biased region" description="Low complexity" evidence="12">
    <location>
        <begin position="1284"/>
        <end position="1296"/>
    </location>
</feature>
<keyword evidence="3" id="KW-0808">Transferase</keyword>
<dbReference type="Gene3D" id="3.30.70.270">
    <property type="match status" value="2"/>
</dbReference>
<feature type="compositionally biased region" description="Polar residues" evidence="12">
    <location>
        <begin position="836"/>
        <end position="847"/>
    </location>
</feature>
<feature type="region of interest" description="Disordered" evidence="12">
    <location>
        <begin position="3208"/>
        <end position="3230"/>
    </location>
</feature>
<evidence type="ECO:0000256" key="10">
    <source>
        <dbReference type="PROSITE-ProRule" id="PRU00047"/>
    </source>
</evidence>
<feature type="region of interest" description="Disordered" evidence="12">
    <location>
        <begin position="3142"/>
        <end position="3190"/>
    </location>
</feature>
<feature type="region of interest" description="Disordered" evidence="12">
    <location>
        <begin position="799"/>
        <end position="847"/>
    </location>
</feature>
<keyword evidence="2" id="KW-0645">Protease</keyword>
<accession>A0A9X6NK00</accession>
<dbReference type="InterPro" id="IPR043128">
    <property type="entry name" value="Rev_trsase/Diguanyl_cyclase"/>
</dbReference>
<evidence type="ECO:0000256" key="5">
    <source>
        <dbReference type="ARBA" id="ARBA00022722"/>
    </source>
</evidence>
<evidence type="ECO:0000259" key="13">
    <source>
        <dbReference type="PROSITE" id="PS50158"/>
    </source>
</evidence>
<keyword evidence="9" id="KW-0511">Multifunctional enzyme</keyword>
<dbReference type="GO" id="GO:0015074">
    <property type="term" value="P:DNA integration"/>
    <property type="evidence" value="ECO:0007669"/>
    <property type="project" value="InterPro"/>
</dbReference>
<feature type="compositionally biased region" description="Low complexity" evidence="12">
    <location>
        <begin position="271"/>
        <end position="282"/>
    </location>
</feature>
<dbReference type="InterPro" id="IPR041588">
    <property type="entry name" value="Integrase_H2C2"/>
</dbReference>
<keyword evidence="10" id="KW-0863">Zinc-finger</keyword>
<dbReference type="InterPro" id="IPR036875">
    <property type="entry name" value="Znf_CCHC_sf"/>
</dbReference>
<dbReference type="InterPro" id="IPR041577">
    <property type="entry name" value="RT_RNaseH_2"/>
</dbReference>
<dbReference type="EC" id="2.7.7.49" evidence="1"/>
<feature type="region of interest" description="Disordered" evidence="12">
    <location>
        <begin position="3866"/>
        <end position="3904"/>
    </location>
</feature>
<dbReference type="FunFam" id="3.30.70.270:FF:000020">
    <property type="entry name" value="Transposon Tf2-6 polyprotein-like Protein"/>
    <property type="match status" value="1"/>
</dbReference>
<evidence type="ECO:0000259" key="15">
    <source>
        <dbReference type="PROSITE" id="PS50994"/>
    </source>
</evidence>
<feature type="compositionally biased region" description="Gly residues" evidence="12">
    <location>
        <begin position="1431"/>
        <end position="1440"/>
    </location>
</feature>